<organism evidence="1 2">
    <name type="scientific">Dendrobium chrysotoxum</name>
    <name type="common">Orchid</name>
    <dbReference type="NCBI Taxonomy" id="161865"/>
    <lineage>
        <taxon>Eukaryota</taxon>
        <taxon>Viridiplantae</taxon>
        <taxon>Streptophyta</taxon>
        <taxon>Embryophyta</taxon>
        <taxon>Tracheophyta</taxon>
        <taxon>Spermatophyta</taxon>
        <taxon>Magnoliopsida</taxon>
        <taxon>Liliopsida</taxon>
        <taxon>Asparagales</taxon>
        <taxon>Orchidaceae</taxon>
        <taxon>Epidendroideae</taxon>
        <taxon>Malaxideae</taxon>
        <taxon>Dendrobiinae</taxon>
        <taxon>Dendrobium</taxon>
    </lineage>
</organism>
<evidence type="ECO:0000313" key="2">
    <source>
        <dbReference type="Proteomes" id="UP000775213"/>
    </source>
</evidence>
<dbReference type="EMBL" id="JAGFBR010000010">
    <property type="protein sequence ID" value="KAH0460066.1"/>
    <property type="molecule type" value="Genomic_DNA"/>
</dbReference>
<protein>
    <submittedName>
        <fullName evidence="1">Uncharacterized protein</fullName>
    </submittedName>
</protein>
<dbReference type="AlphaFoldDB" id="A0AAV7GTK9"/>
<keyword evidence="2" id="KW-1185">Reference proteome</keyword>
<accession>A0AAV7GTK9</accession>
<reference evidence="1 2" key="1">
    <citation type="journal article" date="2021" name="Hortic Res">
        <title>Chromosome-scale assembly of the Dendrobium chrysotoxum genome enhances the understanding of orchid evolution.</title>
        <authorList>
            <person name="Zhang Y."/>
            <person name="Zhang G.Q."/>
            <person name="Zhang D."/>
            <person name="Liu X.D."/>
            <person name="Xu X.Y."/>
            <person name="Sun W.H."/>
            <person name="Yu X."/>
            <person name="Zhu X."/>
            <person name="Wang Z.W."/>
            <person name="Zhao X."/>
            <person name="Zhong W.Y."/>
            <person name="Chen H."/>
            <person name="Yin W.L."/>
            <person name="Huang T."/>
            <person name="Niu S.C."/>
            <person name="Liu Z.J."/>
        </authorList>
    </citation>
    <scope>NUCLEOTIDE SEQUENCE [LARGE SCALE GENOMIC DNA]</scope>
    <source>
        <strain evidence="1">Lindl</strain>
    </source>
</reference>
<name>A0AAV7GTK9_DENCH</name>
<gene>
    <name evidence="1" type="ORF">IEQ34_010729</name>
</gene>
<proteinExistence type="predicted"/>
<dbReference type="Proteomes" id="UP000775213">
    <property type="component" value="Unassembled WGS sequence"/>
</dbReference>
<comment type="caution">
    <text evidence="1">The sequence shown here is derived from an EMBL/GenBank/DDBJ whole genome shotgun (WGS) entry which is preliminary data.</text>
</comment>
<evidence type="ECO:0000313" key="1">
    <source>
        <dbReference type="EMBL" id="KAH0460066.1"/>
    </source>
</evidence>
<sequence length="97" mass="10761">MGVHGAHKPRHAEIGDSGFQIIVQQHIAGLHVSVDYMWNAAVVEKSQSASCADGNFPPRRPVQSYSCLVLVVENVFQASIFHIFVYQKPFFSNFTVA</sequence>